<evidence type="ECO:0000259" key="7">
    <source>
        <dbReference type="Pfam" id="PF01055"/>
    </source>
</evidence>
<dbReference type="PROSITE" id="PS00707">
    <property type="entry name" value="GLYCOSYL_HYDROL_F31_2"/>
    <property type="match status" value="1"/>
</dbReference>
<dbReference type="InterPro" id="IPR030459">
    <property type="entry name" value="Glyco_hydro_31_CS"/>
</dbReference>
<dbReference type="Gene3D" id="2.60.40.1760">
    <property type="entry name" value="glycosyl hydrolase (family 31)"/>
    <property type="match status" value="1"/>
</dbReference>
<dbReference type="PANTHER" id="PTHR22762">
    <property type="entry name" value="ALPHA-GLUCOSIDASE"/>
    <property type="match status" value="1"/>
</dbReference>
<dbReference type="AlphaFoldDB" id="A0A8H6ZB39"/>
<evidence type="ECO:0000313" key="10">
    <source>
        <dbReference type="Proteomes" id="UP000623467"/>
    </source>
</evidence>
<dbReference type="GO" id="GO:0030246">
    <property type="term" value="F:carbohydrate binding"/>
    <property type="evidence" value="ECO:0007669"/>
    <property type="project" value="InterPro"/>
</dbReference>
<dbReference type="InterPro" id="IPR000322">
    <property type="entry name" value="Glyco_hydro_31_TIM"/>
</dbReference>
<keyword evidence="10" id="KW-1185">Reference proteome</keyword>
<keyword evidence="2" id="KW-0732">Signal</keyword>
<dbReference type="SUPFAM" id="SSF51445">
    <property type="entry name" value="(Trans)glycosidases"/>
    <property type="match status" value="1"/>
</dbReference>
<evidence type="ECO:0000256" key="1">
    <source>
        <dbReference type="ARBA" id="ARBA00007806"/>
    </source>
</evidence>
<dbReference type="GO" id="GO:0005975">
    <property type="term" value="P:carbohydrate metabolic process"/>
    <property type="evidence" value="ECO:0007669"/>
    <property type="project" value="InterPro"/>
</dbReference>
<dbReference type="OrthoDB" id="5839090at2759"/>
<feature type="domain" description="Glycosyl hydrolase family 31 C-terminal" evidence="8">
    <location>
        <begin position="887"/>
        <end position="977"/>
    </location>
</feature>
<dbReference type="InterPro" id="IPR030458">
    <property type="entry name" value="Glyco_hydro_31_AS"/>
</dbReference>
<dbReference type="InterPro" id="IPR013780">
    <property type="entry name" value="Glyco_hydro_b"/>
</dbReference>
<name>A0A8H6ZB39_9AGAR</name>
<dbReference type="EMBL" id="JACAZH010000002">
    <property type="protein sequence ID" value="KAF7375668.1"/>
    <property type="molecule type" value="Genomic_DNA"/>
</dbReference>
<dbReference type="SUPFAM" id="SSF74650">
    <property type="entry name" value="Galactose mutarotase-like"/>
    <property type="match status" value="1"/>
</dbReference>
<gene>
    <name evidence="9" type="ORF">MSAN_00455900</name>
</gene>
<evidence type="ECO:0000256" key="2">
    <source>
        <dbReference type="ARBA" id="ARBA00022729"/>
    </source>
</evidence>
<dbReference type="InterPro" id="IPR017853">
    <property type="entry name" value="GH"/>
</dbReference>
<dbReference type="Gene3D" id="2.60.40.1180">
    <property type="entry name" value="Golgi alpha-mannosidase II"/>
    <property type="match status" value="2"/>
</dbReference>
<sequence>MPYPFKRDKTLLWSRDGSLSLPQQCFTRVSFAQLLLLARGALAAVVDGQLAPPLQVISNPEVQIVNSPSPGRVFAGEGQLQPQVASDCVERVEARAEPAEEEFSPDPQVTNHGDQVHKEELSPNPQVTNHTDTIHQEGEFDPDPQVTNTGDTFHDADTESAVVQDESDPDPQGLNVTATASCPGYSLHSLSEIANGLTAQLNLAGTACNVFGEDVANLTIQVTYETETRLHVHIFDTANSQFTIPESVFTRPNASGSANANNSDLVFNYDASPFAFWITRQSAPDATPLFDTRTSSLPATPIAPVIAGDNSTALPGFPLIFENQYLQLASALPLGANVYGLGEVVASSGIRRDVGTDGGVGTIQNDWARDIADPVDQNVYGVHPIYMEHRFNATTNTSQSHGVFLLNPAGADIMLLTPPGSNVSLIEYRLIGGTLDFYFLAGPTPQTVIEQYSAIVGTPTWQPYWGFGFHLCRWGYPSLAAVKEVVAKMRAANIPLETMWNDIDLYHAVRDFTSDPVSFNGDQMREWIQELHANNQHYIPIVDAAIAKEVNSTDIYDPYRRGTELDVFMKNPDGTEYIGQVWPGYTVFPDWFAPNTLSWWTEGLKNWSAGGIEFSGIWLDMNEASSFCDGSCGTGIDISNTSVPFILPGDPGNLVTEYPEGYNATISGPSGNLTINGTLTYGATAEITLSARGIGAGNQTDVELNTPPYPIHNANGRLSIHALATNATHHGGYVDLDTHSLWGLMEAEATHKALKTLLPGQRPFIISRSAFASAGKWAGHWLGDNFSLWQYMYYSIQGILQHQLFQIPFVGADTCGFNNNSDEELCNRWMQLAAFTPFYRNHNEKGAIPQEPFVWDTVANASRTAIAIRYSLLPYWYSLFANASMNGTPPVRALFWEFPNEPELFALDRQLMVGSNILVTPVLTPNVSTVDGIFPGRGETIWRDWYTHDVVQAASGANTTLAAPLGHINVHIRDGAALLLHQTPAYTIEETRQGPFALLVSQSADGSAFGWTYFDDGISDPPGPSTIVTVTASQSNVKIAGAGKFSVAQKLGQVTVLGVAKKPTSVSVGGKAVKSFTYASAQQKVVLTGLSVDLNENTTISWK</sequence>
<dbReference type="Pfam" id="PF01055">
    <property type="entry name" value="Glyco_hydro_31_2nd"/>
    <property type="match status" value="1"/>
</dbReference>
<dbReference type="GO" id="GO:0004553">
    <property type="term" value="F:hydrolase activity, hydrolyzing O-glycosyl compounds"/>
    <property type="evidence" value="ECO:0007669"/>
    <property type="project" value="InterPro"/>
</dbReference>
<accession>A0A8H6ZB39</accession>
<feature type="region of interest" description="Disordered" evidence="6">
    <location>
        <begin position="95"/>
        <end position="153"/>
    </location>
</feature>
<evidence type="ECO:0000259" key="8">
    <source>
        <dbReference type="Pfam" id="PF21365"/>
    </source>
</evidence>
<dbReference type="PROSITE" id="PS00129">
    <property type="entry name" value="GLYCOSYL_HYDROL_F31_1"/>
    <property type="match status" value="1"/>
</dbReference>
<dbReference type="Gene3D" id="3.20.20.80">
    <property type="entry name" value="Glycosidases"/>
    <property type="match status" value="2"/>
</dbReference>
<organism evidence="9 10">
    <name type="scientific">Mycena sanguinolenta</name>
    <dbReference type="NCBI Taxonomy" id="230812"/>
    <lineage>
        <taxon>Eukaryota</taxon>
        <taxon>Fungi</taxon>
        <taxon>Dikarya</taxon>
        <taxon>Basidiomycota</taxon>
        <taxon>Agaricomycotina</taxon>
        <taxon>Agaricomycetes</taxon>
        <taxon>Agaricomycetidae</taxon>
        <taxon>Agaricales</taxon>
        <taxon>Marasmiineae</taxon>
        <taxon>Mycenaceae</taxon>
        <taxon>Mycena</taxon>
    </lineage>
</organism>
<dbReference type="CDD" id="cd14752">
    <property type="entry name" value="GH31_N"/>
    <property type="match status" value="1"/>
</dbReference>
<evidence type="ECO:0000256" key="6">
    <source>
        <dbReference type="SAM" id="MobiDB-lite"/>
    </source>
</evidence>
<keyword evidence="5" id="KW-0326">Glycosidase</keyword>
<dbReference type="Pfam" id="PF21365">
    <property type="entry name" value="Glyco_hydro_31_3rd"/>
    <property type="match status" value="1"/>
</dbReference>
<keyword evidence="3 9" id="KW-0378">Hydrolase</keyword>
<evidence type="ECO:0000256" key="4">
    <source>
        <dbReference type="ARBA" id="ARBA00023180"/>
    </source>
</evidence>
<feature type="domain" description="Glycoside hydrolase family 31 TIM barrel" evidence="7">
    <location>
        <begin position="459"/>
        <end position="879"/>
    </location>
</feature>
<keyword evidence="4" id="KW-0325">Glycoprotein</keyword>
<proteinExistence type="inferred from homology"/>
<dbReference type="SUPFAM" id="SSF51011">
    <property type="entry name" value="Glycosyl hydrolase domain"/>
    <property type="match status" value="1"/>
</dbReference>
<dbReference type="PANTHER" id="PTHR22762:SF133">
    <property type="entry name" value="P-TYPE DOMAIN-CONTAINING PROTEIN"/>
    <property type="match status" value="1"/>
</dbReference>
<dbReference type="Proteomes" id="UP000623467">
    <property type="component" value="Unassembled WGS sequence"/>
</dbReference>
<evidence type="ECO:0000256" key="3">
    <source>
        <dbReference type="ARBA" id="ARBA00022801"/>
    </source>
</evidence>
<dbReference type="InterPro" id="IPR011013">
    <property type="entry name" value="Gal_mutarotase_sf_dom"/>
</dbReference>
<comment type="caution">
    <text evidence="9">The sequence shown here is derived from an EMBL/GenBank/DDBJ whole genome shotgun (WGS) entry which is preliminary data.</text>
</comment>
<dbReference type="CDD" id="cd06602">
    <property type="entry name" value="GH31_MGAM_SI_GAA"/>
    <property type="match status" value="1"/>
</dbReference>
<comment type="similarity">
    <text evidence="1">Belongs to the glycosyl hydrolase 31 family.</text>
</comment>
<evidence type="ECO:0000313" key="9">
    <source>
        <dbReference type="EMBL" id="KAF7375668.1"/>
    </source>
</evidence>
<protein>
    <submittedName>
        <fullName evidence="9">Glycoside hydrolase family 31 protein</fullName>
    </submittedName>
</protein>
<reference evidence="9" key="1">
    <citation type="submission" date="2020-05" db="EMBL/GenBank/DDBJ databases">
        <title>Mycena genomes resolve the evolution of fungal bioluminescence.</title>
        <authorList>
            <person name="Tsai I.J."/>
        </authorList>
    </citation>
    <scope>NUCLEOTIDE SEQUENCE</scope>
    <source>
        <strain evidence="9">160909Yilan</strain>
    </source>
</reference>
<dbReference type="InterPro" id="IPR048395">
    <property type="entry name" value="Glyco_hydro_31_C"/>
</dbReference>
<evidence type="ECO:0000256" key="5">
    <source>
        <dbReference type="ARBA" id="ARBA00023295"/>
    </source>
</evidence>